<evidence type="ECO:0000256" key="7">
    <source>
        <dbReference type="SAM" id="MobiDB-lite"/>
    </source>
</evidence>
<evidence type="ECO:0000256" key="5">
    <source>
        <dbReference type="ARBA" id="ARBA00023284"/>
    </source>
</evidence>
<dbReference type="GO" id="GO:0033554">
    <property type="term" value="P:cellular response to stress"/>
    <property type="evidence" value="ECO:0007669"/>
    <property type="project" value="TreeGrafter"/>
</dbReference>
<comment type="caution">
    <text evidence="9">The sequence shown here is derived from an EMBL/GenBank/DDBJ whole genome shotgun (WGS) entry which is preliminary data.</text>
</comment>
<dbReference type="FunFam" id="3.30.1020.10:FF:000001">
    <property type="entry name" value="1-Cys peroxiredoxin"/>
    <property type="match status" value="1"/>
</dbReference>
<dbReference type="Pfam" id="PF10417">
    <property type="entry name" value="1-cysPrx_C"/>
    <property type="match status" value="1"/>
</dbReference>
<dbReference type="GO" id="GO:0006979">
    <property type="term" value="P:response to oxidative stress"/>
    <property type="evidence" value="ECO:0007669"/>
    <property type="project" value="TreeGrafter"/>
</dbReference>
<organism evidence="9">
    <name type="scientific">marine sediment metagenome</name>
    <dbReference type="NCBI Taxonomy" id="412755"/>
    <lineage>
        <taxon>unclassified sequences</taxon>
        <taxon>metagenomes</taxon>
        <taxon>ecological metagenomes</taxon>
    </lineage>
</organism>
<dbReference type="GO" id="GO:0045454">
    <property type="term" value="P:cell redox homeostasis"/>
    <property type="evidence" value="ECO:0007669"/>
    <property type="project" value="TreeGrafter"/>
</dbReference>
<dbReference type="NCBIfam" id="NF009668">
    <property type="entry name" value="PRK13189.1"/>
    <property type="match status" value="1"/>
</dbReference>
<evidence type="ECO:0000259" key="8">
    <source>
        <dbReference type="PROSITE" id="PS51352"/>
    </source>
</evidence>
<dbReference type="PANTHER" id="PTHR10681">
    <property type="entry name" value="THIOREDOXIN PEROXIDASE"/>
    <property type="match status" value="1"/>
</dbReference>
<dbReference type="InterPro" id="IPR000866">
    <property type="entry name" value="AhpC/TSA"/>
</dbReference>
<proteinExistence type="inferred from homology"/>
<evidence type="ECO:0000256" key="1">
    <source>
        <dbReference type="ARBA" id="ARBA00009796"/>
    </source>
</evidence>
<comment type="similarity">
    <text evidence="6">Belongs to the peroxiredoxin family. Prx6 subfamily.</text>
</comment>
<dbReference type="SUPFAM" id="SSF52833">
    <property type="entry name" value="Thioredoxin-like"/>
    <property type="match status" value="1"/>
</dbReference>
<dbReference type="EMBL" id="LAZR01000919">
    <property type="protein sequence ID" value="KKN54642.1"/>
    <property type="molecule type" value="Genomic_DNA"/>
</dbReference>
<evidence type="ECO:0000256" key="4">
    <source>
        <dbReference type="ARBA" id="ARBA00023002"/>
    </source>
</evidence>
<dbReference type="InterPro" id="IPR050217">
    <property type="entry name" value="Peroxiredoxin"/>
</dbReference>
<protein>
    <recommendedName>
        <fullName evidence="8">Thioredoxin domain-containing protein</fullName>
    </recommendedName>
</protein>
<dbReference type="GO" id="GO:0005829">
    <property type="term" value="C:cytosol"/>
    <property type="evidence" value="ECO:0007669"/>
    <property type="project" value="TreeGrafter"/>
</dbReference>
<evidence type="ECO:0000256" key="6">
    <source>
        <dbReference type="ARBA" id="ARBA00025719"/>
    </source>
</evidence>
<feature type="region of interest" description="Disordered" evidence="7">
    <location>
        <begin position="190"/>
        <end position="212"/>
    </location>
</feature>
<comment type="similarity">
    <text evidence="1">Belongs to the peroxiredoxin family. AhpC/Prx1 subfamily.</text>
</comment>
<keyword evidence="2" id="KW-0575">Peroxidase</keyword>
<dbReference type="CDD" id="cd03016">
    <property type="entry name" value="PRX_1cys"/>
    <property type="match status" value="1"/>
</dbReference>
<dbReference type="GO" id="GO:0008379">
    <property type="term" value="F:thioredoxin peroxidase activity"/>
    <property type="evidence" value="ECO:0007669"/>
    <property type="project" value="TreeGrafter"/>
</dbReference>
<reference evidence="9" key="1">
    <citation type="journal article" date="2015" name="Nature">
        <title>Complex archaea that bridge the gap between prokaryotes and eukaryotes.</title>
        <authorList>
            <person name="Spang A."/>
            <person name="Saw J.H."/>
            <person name="Jorgensen S.L."/>
            <person name="Zaremba-Niedzwiedzka K."/>
            <person name="Martijn J."/>
            <person name="Lind A.E."/>
            <person name="van Eijk R."/>
            <person name="Schleper C."/>
            <person name="Guy L."/>
            <person name="Ettema T.J."/>
        </authorList>
    </citation>
    <scope>NUCLEOTIDE SEQUENCE</scope>
</reference>
<name>A0A0F9RXI5_9ZZZZ</name>
<gene>
    <name evidence="9" type="ORF">LCGC14_0590150</name>
</gene>
<dbReference type="Gene3D" id="3.30.1020.10">
    <property type="entry name" value="Antioxidant, Horf6, Chain A, domain2"/>
    <property type="match status" value="1"/>
</dbReference>
<dbReference type="InterPro" id="IPR045020">
    <property type="entry name" value="PRX_1cys"/>
</dbReference>
<dbReference type="GO" id="GO:0042744">
    <property type="term" value="P:hydrogen peroxide catabolic process"/>
    <property type="evidence" value="ECO:0007669"/>
    <property type="project" value="TreeGrafter"/>
</dbReference>
<keyword evidence="4" id="KW-0560">Oxidoreductase</keyword>
<accession>A0A0F9RXI5</accession>
<keyword evidence="3" id="KW-0049">Antioxidant</keyword>
<evidence type="ECO:0000313" key="9">
    <source>
        <dbReference type="EMBL" id="KKN54642.1"/>
    </source>
</evidence>
<dbReference type="AlphaFoldDB" id="A0A0F9RXI5"/>
<dbReference type="PIRSF" id="PIRSF000239">
    <property type="entry name" value="AHPC"/>
    <property type="match status" value="1"/>
</dbReference>
<evidence type="ECO:0000256" key="2">
    <source>
        <dbReference type="ARBA" id="ARBA00022559"/>
    </source>
</evidence>
<dbReference type="InterPro" id="IPR024706">
    <property type="entry name" value="Peroxiredoxin_AhpC-typ"/>
</dbReference>
<feature type="domain" description="Thioredoxin" evidence="8">
    <location>
        <begin position="3"/>
        <end position="159"/>
    </location>
</feature>
<dbReference type="PROSITE" id="PS51352">
    <property type="entry name" value="THIOREDOXIN_2"/>
    <property type="match status" value="1"/>
</dbReference>
<keyword evidence="5" id="KW-0676">Redox-active center</keyword>
<dbReference type="FunFam" id="3.40.30.10:FF:000011">
    <property type="entry name" value="Peroxiredoxin PRX1"/>
    <property type="match status" value="1"/>
</dbReference>
<sequence length="212" mass="23777">MTLQLGETAPDFTVESTEGNIKFHEWLGDSWAVLFSHPADYTPVCTTELGAFAKRKDEFAKRGVKLIGVSVDPLDSHNDWAKDIESTQGTGLNYPLLADKDRVVANLYGMIHPKADPKLTVRTVFIIDAAKKIRLTLTYPPSTGRNVDEIMRVIDSLQLTDNHKVATPVDWKNGDDVIIVPSLSNEEAKERFPDGWDEQTPYLRVTRQPGRK</sequence>
<dbReference type="PANTHER" id="PTHR10681:SF128">
    <property type="entry name" value="THIOREDOXIN-DEPENDENT PEROXIDE REDUCTASE, MITOCHONDRIAL"/>
    <property type="match status" value="1"/>
</dbReference>
<dbReference type="InterPro" id="IPR036249">
    <property type="entry name" value="Thioredoxin-like_sf"/>
</dbReference>
<dbReference type="Gene3D" id="3.40.30.10">
    <property type="entry name" value="Glutaredoxin"/>
    <property type="match status" value="1"/>
</dbReference>
<evidence type="ECO:0000256" key="3">
    <source>
        <dbReference type="ARBA" id="ARBA00022862"/>
    </source>
</evidence>
<dbReference type="InterPro" id="IPR013766">
    <property type="entry name" value="Thioredoxin_domain"/>
</dbReference>
<dbReference type="InterPro" id="IPR019479">
    <property type="entry name" value="Peroxiredoxin_C"/>
</dbReference>
<dbReference type="Pfam" id="PF00578">
    <property type="entry name" value="AhpC-TSA"/>
    <property type="match status" value="1"/>
</dbReference>